<dbReference type="CDD" id="cd05819">
    <property type="entry name" value="NHL"/>
    <property type="match status" value="1"/>
</dbReference>
<dbReference type="Proteomes" id="UP000185809">
    <property type="component" value="Unassembled WGS sequence"/>
</dbReference>
<feature type="transmembrane region" description="Helical" evidence="4">
    <location>
        <begin position="850"/>
        <end position="867"/>
    </location>
</feature>
<evidence type="ECO:0000256" key="3">
    <source>
        <dbReference type="SAM" id="MobiDB-lite"/>
    </source>
</evidence>
<dbReference type="InterPro" id="IPR036779">
    <property type="entry name" value="LysM_dom_sf"/>
</dbReference>
<organism evidence="7 8">
    <name type="scientific">Candidatus Nomurabacteria bacterium RIFCSPLOWO2_01_FULL_33_24</name>
    <dbReference type="NCBI Taxonomy" id="1801765"/>
    <lineage>
        <taxon>Bacteria</taxon>
        <taxon>Candidatus Nomuraibacteriota</taxon>
    </lineage>
</organism>
<dbReference type="SMART" id="SM00135">
    <property type="entry name" value="LY"/>
    <property type="match status" value="8"/>
</dbReference>
<evidence type="ECO:0000256" key="5">
    <source>
        <dbReference type="SAM" id="SignalP"/>
    </source>
</evidence>
<dbReference type="InterPro" id="IPR013783">
    <property type="entry name" value="Ig-like_fold"/>
</dbReference>
<feature type="transmembrane region" description="Helical" evidence="4">
    <location>
        <begin position="874"/>
        <end position="897"/>
    </location>
</feature>
<dbReference type="CDD" id="cd00118">
    <property type="entry name" value="LysM"/>
    <property type="match status" value="1"/>
</dbReference>
<sequence length="1300" mass="139390">MAYKIIIFSIIIFLFLLITPFTQAAYNASDCLGQLDSSNACVYTKGLTNNSGGNRGLNGVRYSEIDIVNHRLFVSDQLNNRVLIYNLDSSNNLIDRVADKVLGQPNFTTNIPAVTQNGMTQPLGLAYDATNNRLFVVEPSINRILVFNVASITDGESAVNVLGQTDFISSAPAVTQSGLSIPNDVTYDSANDRLFVDNLGSHRVVIYNTAIITDGEDAVNVLGQTDFISSTPATTQNGMWGPRGVTYDSVNNRLIVGDRVNHRVLFFDISSITDGEDAVNVLGQADFTSQTIATTQSGLHFPYGIDYDSTNNRLFVADLFNNRVMVFDTRVKVHSASGYFYKDVDGSNTVTASDIRHSSAISVISAYSATGANEVIVVDTTLTDSSDEVLSFGTITTGQTIILTETGADTNTIGAITGTLVSTGGFTCTAYDADNGGGSSTTAMASIQSVKCINGSANVVVFNTDTDLVTDLVAESTTITLITSTYASGATVASTDSDLGLTVSFTNANGYNADNVLGQSDFVSSTAATTQSGMSSPIGLVYDSANNRIYVPDLTNNRVSIFDVASITDGENAVDLLGQLDSSDSPVYTTAYTNNVTTNNIGFNITHGVVLDTINHRLFVSDRDNNRILIYELDANNNLVDRLPERVLGQSNFTSNMATTTQSGLSSPRFLTYDSANNRLFVAEVGNDRILVFDVVSITNGENAVNVLGQADFTSNSTGVTQSTVNNPAGLAYDSTNGRLFVTDNTNNRVLVFDVASITDGENAVNVLGQTNFTSNSTATTQSGMNNPNSLAYDSANNRLFVSDYINNRVLVFDVTSITNGENAVYVLGQVDFTSSANALAAFGNLNIPWYVYVLVTILLIILLLFTSKHLPKWVAVVITILIILLIIFGFLVYVAFGGLSQMGMSNPSAPSYDSVNNRLFVSDNSNNRILLFDTTTINNGENAIAILGQDDYVTNTAKTTQDGIYSPSGLAYDSSLNRLYFSDGTNSRVLIFNFIRSTSSVTNTTVGDTYSETLSSTNSQGTVTWAVSSGSLPPGLSLDSSTGIISGASLIAGTTTFSVQATDTTATGTFLSPPHPLTIIVSESQGTGAIATPEEARQDPAGGSESGAPDSGGEAISFYINNGVPETNNSKVTLNFSAVTNPEIKSLTISTNPDLEDSVIQDYQDNLIYNLCQNQETCQEGEYTLYTKLYTKWGRTTDILSDSIYYRPQPNSDQSLVKTNEKIINSPIIKEVKNEVPQNTKSSKTIFIVQPWSNENWVNSTLSGIAFQSNLSIKNVLKLNPEITNRDLVKVGQKIILGD</sequence>
<dbReference type="InterPro" id="IPR000033">
    <property type="entry name" value="LDLR_classB_rpt"/>
</dbReference>
<dbReference type="InterPro" id="IPR050952">
    <property type="entry name" value="TRIM-NHL_E3_ligases"/>
</dbReference>
<dbReference type="GO" id="GO:0005509">
    <property type="term" value="F:calcium ion binding"/>
    <property type="evidence" value="ECO:0007669"/>
    <property type="project" value="InterPro"/>
</dbReference>
<accession>A0A1F6X208</accession>
<dbReference type="Pfam" id="PF01476">
    <property type="entry name" value="LysM"/>
    <property type="match status" value="1"/>
</dbReference>
<dbReference type="SUPFAM" id="SSF101898">
    <property type="entry name" value="NHL repeat"/>
    <property type="match status" value="1"/>
</dbReference>
<dbReference type="PANTHER" id="PTHR24104:SF25">
    <property type="entry name" value="PROTEIN LIN-41"/>
    <property type="match status" value="1"/>
</dbReference>
<dbReference type="InterPro" id="IPR011042">
    <property type="entry name" value="6-blade_b-propeller_TolB-like"/>
</dbReference>
<name>A0A1F6X208_9BACT</name>
<evidence type="ECO:0000313" key="7">
    <source>
        <dbReference type="EMBL" id="OGI88152.1"/>
    </source>
</evidence>
<proteinExistence type="predicted"/>
<evidence type="ECO:0000259" key="6">
    <source>
        <dbReference type="Pfam" id="PF01476"/>
    </source>
</evidence>
<comment type="caution">
    <text evidence="7">The sequence shown here is derived from an EMBL/GenBank/DDBJ whole genome shotgun (WGS) entry which is preliminary data.</text>
</comment>
<dbReference type="GO" id="GO:0008270">
    <property type="term" value="F:zinc ion binding"/>
    <property type="evidence" value="ECO:0007669"/>
    <property type="project" value="UniProtKB-KW"/>
</dbReference>
<dbReference type="PANTHER" id="PTHR24104">
    <property type="entry name" value="E3 UBIQUITIN-PROTEIN LIGASE NHLRC1-RELATED"/>
    <property type="match status" value="1"/>
</dbReference>
<dbReference type="Gene3D" id="3.10.350.10">
    <property type="entry name" value="LysM domain"/>
    <property type="match status" value="1"/>
</dbReference>
<dbReference type="InterPro" id="IPR001258">
    <property type="entry name" value="NHL_repeat"/>
</dbReference>
<gene>
    <name evidence="7" type="ORF">A2995_00235</name>
</gene>
<feature type="domain" description="LysM" evidence="6">
    <location>
        <begin position="1262"/>
        <end position="1298"/>
    </location>
</feature>
<dbReference type="PROSITE" id="PS51125">
    <property type="entry name" value="NHL"/>
    <property type="match status" value="2"/>
</dbReference>
<keyword evidence="4" id="KW-0472">Membrane</keyword>
<dbReference type="GO" id="GO:0016020">
    <property type="term" value="C:membrane"/>
    <property type="evidence" value="ECO:0007669"/>
    <property type="project" value="InterPro"/>
</dbReference>
<dbReference type="SUPFAM" id="SSF63829">
    <property type="entry name" value="Calcium-dependent phosphotriesterase"/>
    <property type="match status" value="1"/>
</dbReference>
<evidence type="ECO:0000256" key="2">
    <source>
        <dbReference type="PROSITE-ProRule" id="PRU00504"/>
    </source>
</evidence>
<reference evidence="7 8" key="1">
    <citation type="journal article" date="2016" name="Nat. Commun.">
        <title>Thousands of microbial genomes shed light on interconnected biogeochemical processes in an aquifer system.</title>
        <authorList>
            <person name="Anantharaman K."/>
            <person name="Brown C.T."/>
            <person name="Hug L.A."/>
            <person name="Sharon I."/>
            <person name="Castelle C.J."/>
            <person name="Probst A.J."/>
            <person name="Thomas B.C."/>
            <person name="Singh A."/>
            <person name="Wilkins M.J."/>
            <person name="Karaoz U."/>
            <person name="Brodie E.L."/>
            <person name="Williams K.H."/>
            <person name="Hubbard S.S."/>
            <person name="Banfield J.F."/>
        </authorList>
    </citation>
    <scope>NUCLEOTIDE SEQUENCE [LARGE SCALE GENOMIC DNA]</scope>
</reference>
<dbReference type="SUPFAM" id="SSF63825">
    <property type="entry name" value="YWTD domain"/>
    <property type="match status" value="2"/>
</dbReference>
<dbReference type="Gene3D" id="2.60.40.10">
    <property type="entry name" value="Immunoglobulins"/>
    <property type="match status" value="1"/>
</dbReference>
<feature type="repeat" description="NHL" evidence="2">
    <location>
        <begin position="786"/>
        <end position="816"/>
    </location>
</feature>
<keyword evidence="4" id="KW-0812">Transmembrane</keyword>
<evidence type="ECO:0000256" key="1">
    <source>
        <dbReference type="ARBA" id="ARBA00022737"/>
    </source>
</evidence>
<feature type="repeat" description="NHL" evidence="2">
    <location>
        <begin position="717"/>
        <end position="756"/>
    </location>
</feature>
<dbReference type="InterPro" id="IPR018392">
    <property type="entry name" value="LysM"/>
</dbReference>
<evidence type="ECO:0000256" key="4">
    <source>
        <dbReference type="SAM" id="Phobius"/>
    </source>
</evidence>
<dbReference type="Gene3D" id="2.120.10.30">
    <property type="entry name" value="TolB, C-terminal domain"/>
    <property type="match status" value="3"/>
</dbReference>
<dbReference type="InterPro" id="IPR015919">
    <property type="entry name" value="Cadherin-like_sf"/>
</dbReference>
<feature type="signal peptide" evidence="5">
    <location>
        <begin position="1"/>
        <end position="24"/>
    </location>
</feature>
<protein>
    <recommendedName>
        <fullName evidence="6">LysM domain-containing protein</fullName>
    </recommendedName>
</protein>
<keyword evidence="1" id="KW-0677">Repeat</keyword>
<keyword evidence="4" id="KW-1133">Transmembrane helix</keyword>
<evidence type="ECO:0000313" key="8">
    <source>
        <dbReference type="Proteomes" id="UP000185809"/>
    </source>
</evidence>
<dbReference type="Pfam" id="PF05345">
    <property type="entry name" value="He_PIG"/>
    <property type="match status" value="1"/>
</dbReference>
<dbReference type="SUPFAM" id="SSF49313">
    <property type="entry name" value="Cadherin-like"/>
    <property type="match status" value="1"/>
</dbReference>
<dbReference type="EMBL" id="MFUP01000005">
    <property type="protein sequence ID" value="OGI88152.1"/>
    <property type="molecule type" value="Genomic_DNA"/>
</dbReference>
<keyword evidence="5" id="KW-0732">Signal</keyword>
<feature type="region of interest" description="Disordered" evidence="3">
    <location>
        <begin position="1095"/>
        <end position="1115"/>
    </location>
</feature>
<feature type="chain" id="PRO_5009225783" description="LysM domain-containing protein" evidence="5">
    <location>
        <begin position="25"/>
        <end position="1300"/>
    </location>
</feature>
<dbReference type="Pfam" id="PF01436">
    <property type="entry name" value="NHL"/>
    <property type="match status" value="1"/>
</dbReference>
<dbReference type="Gene3D" id="2.40.10.500">
    <property type="match status" value="2"/>
</dbReference>